<evidence type="ECO:0000259" key="12">
    <source>
        <dbReference type="PROSITE" id="PS52015"/>
    </source>
</evidence>
<dbReference type="InterPro" id="IPR051045">
    <property type="entry name" value="TonB-dependent_transducer"/>
</dbReference>
<comment type="subcellular location">
    <subcellularLocation>
        <location evidence="1">Cell inner membrane</location>
        <topology evidence="1">Single-pass membrane protein</topology>
        <orientation evidence="1">Periplasmic side</orientation>
    </subcellularLocation>
</comment>
<dbReference type="InterPro" id="IPR006260">
    <property type="entry name" value="TonB/TolA_C"/>
</dbReference>
<dbReference type="Pfam" id="PF03544">
    <property type="entry name" value="TonB_C"/>
    <property type="match status" value="1"/>
</dbReference>
<dbReference type="InterPro" id="IPR037682">
    <property type="entry name" value="TonB_C"/>
</dbReference>
<comment type="caution">
    <text evidence="13">The sequence shown here is derived from an EMBL/GenBank/DDBJ whole genome shotgun (WGS) entry which is preliminary data.</text>
</comment>
<protein>
    <submittedName>
        <fullName evidence="13">TonB family protein</fullName>
    </submittedName>
</protein>
<dbReference type="PANTHER" id="PTHR33446:SF2">
    <property type="entry name" value="PROTEIN TONB"/>
    <property type="match status" value="1"/>
</dbReference>
<dbReference type="GO" id="GO:0031992">
    <property type="term" value="F:energy transducer activity"/>
    <property type="evidence" value="ECO:0007669"/>
    <property type="project" value="TreeGrafter"/>
</dbReference>
<keyword evidence="7" id="KW-0653">Protein transport</keyword>
<keyword evidence="5" id="KW-0997">Cell inner membrane</keyword>
<feature type="transmembrane region" description="Helical" evidence="11">
    <location>
        <begin position="20"/>
        <end position="38"/>
    </location>
</feature>
<organism evidence="13">
    <name type="scientific">Acidithiobacillus sulfuriphilus</name>
    <dbReference type="NCBI Taxonomy" id="1867749"/>
    <lineage>
        <taxon>Bacteria</taxon>
        <taxon>Pseudomonadati</taxon>
        <taxon>Pseudomonadota</taxon>
        <taxon>Acidithiobacillia</taxon>
        <taxon>Acidithiobacillales</taxon>
        <taxon>Acidithiobacillaceae</taxon>
        <taxon>Acidithiobacillus</taxon>
    </lineage>
</organism>
<evidence type="ECO:0000256" key="6">
    <source>
        <dbReference type="ARBA" id="ARBA00022692"/>
    </source>
</evidence>
<dbReference type="OrthoDB" id="5298791at2"/>
<keyword evidence="4" id="KW-1003">Cell membrane</keyword>
<proteinExistence type="inferred from homology"/>
<keyword evidence="6 11" id="KW-0812">Transmembrane</keyword>
<accession>A0A3M8QYG6</accession>
<evidence type="ECO:0000313" key="13">
    <source>
        <dbReference type="EMBL" id="RNF60472.1"/>
    </source>
</evidence>
<dbReference type="EMBL" id="RIZI01000175">
    <property type="protein sequence ID" value="RNF60472.1"/>
    <property type="molecule type" value="Genomic_DNA"/>
</dbReference>
<evidence type="ECO:0000256" key="3">
    <source>
        <dbReference type="ARBA" id="ARBA00022448"/>
    </source>
</evidence>
<dbReference type="GO" id="GO:0055085">
    <property type="term" value="P:transmembrane transport"/>
    <property type="evidence" value="ECO:0007669"/>
    <property type="project" value="InterPro"/>
</dbReference>
<keyword evidence="3" id="KW-0813">Transport</keyword>
<evidence type="ECO:0000256" key="7">
    <source>
        <dbReference type="ARBA" id="ARBA00022927"/>
    </source>
</evidence>
<feature type="region of interest" description="Disordered" evidence="10">
    <location>
        <begin position="64"/>
        <end position="83"/>
    </location>
</feature>
<dbReference type="SUPFAM" id="SSF74653">
    <property type="entry name" value="TolA/TonB C-terminal domain"/>
    <property type="match status" value="1"/>
</dbReference>
<dbReference type="PANTHER" id="PTHR33446">
    <property type="entry name" value="PROTEIN TONB-RELATED"/>
    <property type="match status" value="1"/>
</dbReference>
<dbReference type="GO" id="GO:0098797">
    <property type="term" value="C:plasma membrane protein complex"/>
    <property type="evidence" value="ECO:0007669"/>
    <property type="project" value="TreeGrafter"/>
</dbReference>
<evidence type="ECO:0000256" key="1">
    <source>
        <dbReference type="ARBA" id="ARBA00004383"/>
    </source>
</evidence>
<evidence type="ECO:0000256" key="4">
    <source>
        <dbReference type="ARBA" id="ARBA00022475"/>
    </source>
</evidence>
<dbReference type="PROSITE" id="PS52015">
    <property type="entry name" value="TONB_CTD"/>
    <property type="match status" value="1"/>
</dbReference>
<reference evidence="13" key="1">
    <citation type="submission" date="2018-10" db="EMBL/GenBank/DDBJ databases">
        <title>Acidithiobacillus sulfuriphilus sp. nov.: an extremely acidophilic sulfur-oxidizing chemolithotroph isolated from a neutral pH environment.</title>
        <authorList>
            <person name="Falagan C."/>
            <person name="Moya-Beltran A."/>
            <person name="Quatrini R."/>
            <person name="Johnson D.B."/>
        </authorList>
    </citation>
    <scope>NUCLEOTIDE SEQUENCE [LARGE SCALE GENOMIC DNA]</scope>
    <source>
        <strain evidence="13">CJ-2</strain>
    </source>
</reference>
<evidence type="ECO:0000256" key="11">
    <source>
        <dbReference type="SAM" id="Phobius"/>
    </source>
</evidence>
<name>A0A3M8QYG6_9PROT</name>
<dbReference type="GO" id="GO:0015031">
    <property type="term" value="P:protein transport"/>
    <property type="evidence" value="ECO:0007669"/>
    <property type="project" value="UniProtKB-KW"/>
</dbReference>
<evidence type="ECO:0000256" key="9">
    <source>
        <dbReference type="ARBA" id="ARBA00023136"/>
    </source>
</evidence>
<evidence type="ECO:0000256" key="10">
    <source>
        <dbReference type="SAM" id="MobiDB-lite"/>
    </source>
</evidence>
<evidence type="ECO:0000256" key="2">
    <source>
        <dbReference type="ARBA" id="ARBA00006555"/>
    </source>
</evidence>
<dbReference type="AlphaFoldDB" id="A0A3M8QYG6"/>
<keyword evidence="8 11" id="KW-1133">Transmembrane helix</keyword>
<dbReference type="Gene3D" id="3.30.1150.10">
    <property type="match status" value="1"/>
</dbReference>
<dbReference type="NCBIfam" id="TIGR01352">
    <property type="entry name" value="tonB_Cterm"/>
    <property type="match status" value="1"/>
</dbReference>
<evidence type="ECO:0000256" key="5">
    <source>
        <dbReference type="ARBA" id="ARBA00022519"/>
    </source>
</evidence>
<comment type="similarity">
    <text evidence="2">Belongs to the TonB family.</text>
</comment>
<evidence type="ECO:0000256" key="8">
    <source>
        <dbReference type="ARBA" id="ARBA00022989"/>
    </source>
</evidence>
<keyword evidence="9 11" id="KW-0472">Membrane</keyword>
<feature type="domain" description="TonB C-terminal" evidence="12">
    <location>
        <begin position="144"/>
        <end position="236"/>
    </location>
</feature>
<gene>
    <name evidence="13" type="ORF">EC580_09355</name>
</gene>
<sequence>MTESQTPRKPSSGNHFGRSLMVGAVLEVAFVGGLLWLGSQVPPPKPVIPQKKVIAIHMVQPIPPKPKPIPVPPPPKPVVQPKPKPVPVPKPIPIPKPVVHHTPPKPLLAKAPTPTAPVYTPPVVTPPAPPPPPSPAVQQNAIDSYAAMLRTRVQADTRVPEAVRLMHTSGTAVIAFRLTPSGQLLSAHVAQSSGVGPIDRAALQAVESGTYPPFTKKMPKHDMTFDVRVHLSAHRG</sequence>
<dbReference type="RefSeq" id="WP_123104453.1">
    <property type="nucleotide sequence ID" value="NZ_CP127527.1"/>
</dbReference>